<dbReference type="EMBL" id="JACWMW010000002">
    <property type="protein sequence ID" value="MBD1385237.1"/>
    <property type="molecule type" value="Genomic_DNA"/>
</dbReference>
<reference evidence="2 3" key="1">
    <citation type="submission" date="2020-09" db="EMBL/GenBank/DDBJ databases">
        <title>Novel species of Mucilaginibacter isolated from a glacier on the Tibetan Plateau.</title>
        <authorList>
            <person name="Liu Q."/>
            <person name="Xin Y.-H."/>
        </authorList>
    </citation>
    <scope>NUCLEOTIDE SEQUENCE [LARGE SCALE GENOMIC DNA]</scope>
    <source>
        <strain evidence="2 3">CGMCC 1.13878</strain>
    </source>
</reference>
<dbReference type="Proteomes" id="UP000618754">
    <property type="component" value="Unassembled WGS sequence"/>
</dbReference>
<dbReference type="SUPFAM" id="SSF50998">
    <property type="entry name" value="Quinoprotein alcohol dehydrogenase-like"/>
    <property type="match status" value="1"/>
</dbReference>
<dbReference type="Gene3D" id="2.130.10.10">
    <property type="entry name" value="YVTN repeat-like/Quinoprotein amine dehydrogenase"/>
    <property type="match status" value="1"/>
</dbReference>
<dbReference type="InterPro" id="IPR015943">
    <property type="entry name" value="WD40/YVTN_repeat-like_dom_sf"/>
</dbReference>
<protein>
    <submittedName>
        <fullName evidence="2">Uncharacterized protein</fullName>
    </submittedName>
</protein>
<gene>
    <name evidence="2" type="ORF">IDJ75_08090</name>
</gene>
<dbReference type="InterPro" id="IPR011047">
    <property type="entry name" value="Quinoprotein_ADH-like_sf"/>
</dbReference>
<evidence type="ECO:0000313" key="3">
    <source>
        <dbReference type="Proteomes" id="UP000618754"/>
    </source>
</evidence>
<dbReference type="RefSeq" id="WP_191175124.1">
    <property type="nucleotide sequence ID" value="NZ_JACWMW010000002.1"/>
</dbReference>
<feature type="coiled-coil region" evidence="1">
    <location>
        <begin position="69"/>
        <end position="96"/>
    </location>
</feature>
<organism evidence="2 3">
    <name type="scientific">Mucilaginibacter rigui</name>
    <dbReference type="NCBI Taxonomy" id="534635"/>
    <lineage>
        <taxon>Bacteria</taxon>
        <taxon>Pseudomonadati</taxon>
        <taxon>Bacteroidota</taxon>
        <taxon>Sphingobacteriia</taxon>
        <taxon>Sphingobacteriales</taxon>
        <taxon>Sphingobacteriaceae</taxon>
        <taxon>Mucilaginibacter</taxon>
    </lineage>
</organism>
<evidence type="ECO:0000256" key="1">
    <source>
        <dbReference type="SAM" id="Coils"/>
    </source>
</evidence>
<keyword evidence="3" id="KW-1185">Reference proteome</keyword>
<comment type="caution">
    <text evidence="2">The sequence shown here is derived from an EMBL/GenBank/DDBJ whole genome shotgun (WGS) entry which is preliminary data.</text>
</comment>
<accession>A0ABR7X3S2</accession>
<keyword evidence="1" id="KW-0175">Coiled coil</keyword>
<evidence type="ECO:0000313" key="2">
    <source>
        <dbReference type="EMBL" id="MBD1385237.1"/>
    </source>
</evidence>
<sequence length="608" mass="66580">MDIQKEFEGLLALQKAQPGNRPLLMGDKDTDIFQSILNDLKDTVISKVKKKATGWIMNLVGLGPGPEPKDEVKEALEKQYQELKVIESKIDALSAALNTAVEAIKAEIDGAKYYTAVQGINTSAANIDAAFERLKMAAQLEAGTGKKSELDELAAYIRNNIPNAFIAIKNNLLGTASGGENMTSLGTRVAFKASKSVNEYAAMAHTQFMYYYGLQVKALMLIIEAYHYNDSSDMASKYYNSYVGQMNDEVKIYMGYAPKTVLQNTLQLDTDVTDILPKGDRLYVQAGMQTPVPKFITLNPNTAQKINEFAPDDVRINFTMAEKDGFAYTASMAKSDDVRWDIIKIKLGDAPAEVGRLSWGPPGSGFMRAAFLLGFDIDGDYLYALFMAIGVPGFTTKVINLKTFTFESDLTLTDPLQGVGSGSSNGIRIKNNKMYTTAWFSSEAYSTLKIIDVKTKAIIKSINIEPQSGNGIKSPVVIKDNLLYCTSGDTQLRVFDISTDTPTKLLQQHINIYMQNIIVDGNLIYITSDSNMQDTRGDVNVIYVGPNWALSQKAMRVGNGTSALRMDKTRLYAGAGGGETALYIMSYISDPNALLIPVQPILAGSLPE</sequence>
<proteinExistence type="predicted"/>
<name>A0ABR7X3S2_9SPHI</name>